<evidence type="ECO:0000313" key="2">
    <source>
        <dbReference type="Proteomes" id="UP000001194"/>
    </source>
</evidence>
<protein>
    <submittedName>
        <fullName evidence="1">Predicted protein</fullName>
    </submittedName>
</protein>
<dbReference type="Proteomes" id="UP000001194">
    <property type="component" value="Unassembled WGS sequence"/>
</dbReference>
<dbReference type="OrthoDB" id="3268967at2759"/>
<sequence length="151" mass="16568">MNFHSQKDLSQCQAQWMEFLSQYDARIVYIKGEDNNVANTLSCLPVSDSTSADASARHPYNFCEDDNTLCAVASLSVPSPQGNWGTAKSLSACNVSLNSVNAMLEIMADRAFLNAVKVGYTDDADTRCTGMTVKVRNMQTRIKRVGKTLNT</sequence>
<dbReference type="HOGENOM" id="CLU_127787_0_0_1"/>
<dbReference type="GeneID" id="6084441"/>
<proteinExistence type="predicted"/>
<dbReference type="AlphaFoldDB" id="B0DY02"/>
<dbReference type="InParanoid" id="B0DY02"/>
<name>B0DY02_LACBS</name>
<organism evidence="2">
    <name type="scientific">Laccaria bicolor (strain S238N-H82 / ATCC MYA-4686)</name>
    <name type="common">Bicoloured deceiver</name>
    <name type="synonym">Laccaria laccata var. bicolor</name>
    <dbReference type="NCBI Taxonomy" id="486041"/>
    <lineage>
        <taxon>Eukaryota</taxon>
        <taxon>Fungi</taxon>
        <taxon>Dikarya</taxon>
        <taxon>Basidiomycota</taxon>
        <taxon>Agaricomycotina</taxon>
        <taxon>Agaricomycetes</taxon>
        <taxon>Agaricomycetidae</taxon>
        <taxon>Agaricales</taxon>
        <taxon>Agaricineae</taxon>
        <taxon>Hydnangiaceae</taxon>
        <taxon>Laccaria</taxon>
    </lineage>
</organism>
<dbReference type="RefSeq" id="XP_001888826.1">
    <property type="nucleotide sequence ID" value="XM_001888791.1"/>
</dbReference>
<gene>
    <name evidence="1" type="ORF">LACBIDRAFT_313293</name>
</gene>
<reference evidence="1 2" key="1">
    <citation type="journal article" date="2008" name="Nature">
        <title>The genome of Laccaria bicolor provides insights into mycorrhizal symbiosis.</title>
        <authorList>
            <person name="Martin F."/>
            <person name="Aerts A."/>
            <person name="Ahren D."/>
            <person name="Brun A."/>
            <person name="Danchin E.G.J."/>
            <person name="Duchaussoy F."/>
            <person name="Gibon J."/>
            <person name="Kohler A."/>
            <person name="Lindquist E."/>
            <person name="Pereda V."/>
            <person name="Salamov A."/>
            <person name="Shapiro H.J."/>
            <person name="Wuyts J."/>
            <person name="Blaudez D."/>
            <person name="Buee M."/>
            <person name="Brokstein P."/>
            <person name="Canbaeck B."/>
            <person name="Cohen D."/>
            <person name="Courty P.E."/>
            <person name="Coutinho P.M."/>
            <person name="Delaruelle C."/>
            <person name="Detter J.C."/>
            <person name="Deveau A."/>
            <person name="DiFazio S."/>
            <person name="Duplessis S."/>
            <person name="Fraissinet-Tachet L."/>
            <person name="Lucic E."/>
            <person name="Frey-Klett P."/>
            <person name="Fourrey C."/>
            <person name="Feussner I."/>
            <person name="Gay G."/>
            <person name="Grimwood J."/>
            <person name="Hoegger P.J."/>
            <person name="Jain P."/>
            <person name="Kilaru S."/>
            <person name="Labbe J."/>
            <person name="Lin Y.C."/>
            <person name="Legue V."/>
            <person name="Le Tacon F."/>
            <person name="Marmeisse R."/>
            <person name="Melayah D."/>
            <person name="Montanini B."/>
            <person name="Muratet M."/>
            <person name="Nehls U."/>
            <person name="Niculita-Hirzel H."/>
            <person name="Oudot-Le Secq M.P."/>
            <person name="Peter M."/>
            <person name="Quesneville H."/>
            <person name="Rajashekar B."/>
            <person name="Reich M."/>
            <person name="Rouhier N."/>
            <person name="Schmutz J."/>
            <person name="Yin T."/>
            <person name="Chalot M."/>
            <person name="Henrissat B."/>
            <person name="Kuees U."/>
            <person name="Lucas S."/>
            <person name="Van de Peer Y."/>
            <person name="Podila G.K."/>
            <person name="Polle A."/>
            <person name="Pukkila P.J."/>
            <person name="Richardson P.M."/>
            <person name="Rouze P."/>
            <person name="Sanders I.R."/>
            <person name="Stajich J.E."/>
            <person name="Tunlid A."/>
            <person name="Tuskan G."/>
            <person name="Grigoriev I.V."/>
        </authorList>
    </citation>
    <scope>NUCLEOTIDE SEQUENCE [LARGE SCALE GENOMIC DNA]</scope>
    <source>
        <strain evidence="2">S238N-H82 / ATCC MYA-4686</strain>
    </source>
</reference>
<keyword evidence="2" id="KW-1185">Reference proteome</keyword>
<dbReference type="KEGG" id="lbc:LACBIDRAFT_313293"/>
<dbReference type="EMBL" id="DS547148">
    <property type="protein sequence ID" value="EDR00599.1"/>
    <property type="molecule type" value="Genomic_DNA"/>
</dbReference>
<accession>B0DY02</accession>
<evidence type="ECO:0000313" key="1">
    <source>
        <dbReference type="EMBL" id="EDR00599.1"/>
    </source>
</evidence>